<sequence>MNNSLFALLLVAACQPSTDATHRLPADLTIVNPVWTRSDPQHIYDEIEVSEHDFTIRNASDTFTYNRIIVRLSYFDKQHRLLHEQLSKITHPVRPHGAYRVKGLSGGNVKPGTESARVELVEATRERQPVSD</sequence>
<organism evidence="1 2">
    <name type="scientific">Fibrisoma limi BUZ 3</name>
    <dbReference type="NCBI Taxonomy" id="1185876"/>
    <lineage>
        <taxon>Bacteria</taxon>
        <taxon>Pseudomonadati</taxon>
        <taxon>Bacteroidota</taxon>
        <taxon>Cytophagia</taxon>
        <taxon>Cytophagales</taxon>
        <taxon>Spirosomataceae</taxon>
        <taxon>Fibrisoma</taxon>
    </lineage>
</organism>
<accession>I2GG69</accession>
<dbReference type="Proteomes" id="UP000009309">
    <property type="component" value="Unassembled WGS sequence"/>
</dbReference>
<gene>
    <name evidence="1" type="ORF">BN8_01933</name>
</gene>
<reference evidence="1 2" key="1">
    <citation type="journal article" date="2012" name="J. Bacteriol.">
        <title>Genome Sequence of the Filamentous Bacterium Fibrisoma limi BUZ 3T.</title>
        <authorList>
            <person name="Filippini M."/>
            <person name="Qi W."/>
            <person name="Jaenicke S."/>
            <person name="Goesmann A."/>
            <person name="Smits T.H."/>
            <person name="Bagheri H.C."/>
        </authorList>
    </citation>
    <scope>NUCLEOTIDE SEQUENCE [LARGE SCALE GENOMIC DNA]</scope>
    <source>
        <strain evidence="2">BUZ 3T</strain>
    </source>
</reference>
<protein>
    <submittedName>
        <fullName evidence="1">Uncharacterized protein</fullName>
    </submittedName>
</protein>
<keyword evidence="2" id="KW-1185">Reference proteome</keyword>
<evidence type="ECO:0000313" key="1">
    <source>
        <dbReference type="EMBL" id="CCH52894.1"/>
    </source>
</evidence>
<dbReference type="EMBL" id="CAIT01000006">
    <property type="protein sequence ID" value="CCH52894.1"/>
    <property type="molecule type" value="Genomic_DNA"/>
</dbReference>
<evidence type="ECO:0000313" key="2">
    <source>
        <dbReference type="Proteomes" id="UP000009309"/>
    </source>
</evidence>
<dbReference type="AlphaFoldDB" id="I2GG69"/>
<dbReference type="RefSeq" id="WP_009281478.1">
    <property type="nucleotide sequence ID" value="NZ_CAIT01000006.1"/>
</dbReference>
<comment type="caution">
    <text evidence="1">The sequence shown here is derived from an EMBL/GenBank/DDBJ whole genome shotgun (WGS) entry which is preliminary data.</text>
</comment>
<name>I2GG69_9BACT</name>
<proteinExistence type="predicted"/>